<sequence length="160" mass="18141">MRFTTQYESHSRVFSNLGSRDHILYSPVLDENGHLELEESGVENIYDMIQSHKDSCDINLLVKRFAAGEIDVLEKRQGQYLDVTQFPVTYAEMLNNVIDGEKKFYDLPVEVRARFGHSFTQWLAAMDNMPDWLSKMGVQASADASDGKTDTPKSEGDVAE</sequence>
<reference evidence="2" key="1">
    <citation type="submission" date="2024-03" db="EMBL/GenBank/DDBJ databases">
        <title>Diverse circular DNA viruses in blood, oral, and fecal samples of captive lemurs.</title>
        <authorList>
            <person name="Paietta E.N."/>
            <person name="Kraberger S."/>
            <person name="Lund M.C."/>
            <person name="Custer J.M."/>
            <person name="Vargas K.M."/>
            <person name="Ehmke E.E."/>
            <person name="Yoder A.D."/>
            <person name="Varsani A."/>
        </authorList>
    </citation>
    <scope>NUCLEOTIDE SEQUENCE</scope>
    <source>
        <strain evidence="2">Duke_26_68</strain>
    </source>
</reference>
<accession>A0AAU8B3W3</accession>
<dbReference type="InterPro" id="IPR014131">
    <property type="entry name" value="Chlamydia_phage_Vp3"/>
</dbReference>
<organism evidence="2">
    <name type="scientific">Dulem virus 161</name>
    <dbReference type="NCBI Taxonomy" id="3145638"/>
    <lineage>
        <taxon>Viruses</taxon>
        <taxon>Monodnaviria</taxon>
        <taxon>Sangervirae</taxon>
        <taxon>Phixviricota</taxon>
        <taxon>Malgrandaviricetes</taxon>
        <taxon>Petitvirales</taxon>
        <taxon>Microviridae</taxon>
        <taxon>Microvirus</taxon>
    </lineage>
</organism>
<evidence type="ECO:0000256" key="1">
    <source>
        <dbReference type="SAM" id="MobiDB-lite"/>
    </source>
</evidence>
<proteinExistence type="predicted"/>
<feature type="compositionally biased region" description="Basic and acidic residues" evidence="1">
    <location>
        <begin position="145"/>
        <end position="160"/>
    </location>
</feature>
<evidence type="ECO:0000313" key="2">
    <source>
        <dbReference type="EMBL" id="XCD07008.1"/>
    </source>
</evidence>
<dbReference type="EMBL" id="PP511739">
    <property type="protein sequence ID" value="XCD07008.1"/>
    <property type="molecule type" value="Genomic_DNA"/>
</dbReference>
<name>A0AAU8B3W3_9VIRU</name>
<dbReference type="Pfam" id="PF09675">
    <property type="entry name" value="Chlamy_scaf"/>
    <property type="match status" value="1"/>
</dbReference>
<feature type="region of interest" description="Disordered" evidence="1">
    <location>
        <begin position="140"/>
        <end position="160"/>
    </location>
</feature>
<protein>
    <submittedName>
        <fullName evidence="2">Internal scaffolding protein</fullName>
    </submittedName>
</protein>